<feature type="compositionally biased region" description="Polar residues" evidence="1">
    <location>
        <begin position="196"/>
        <end position="208"/>
    </location>
</feature>
<evidence type="ECO:0000256" key="1">
    <source>
        <dbReference type="SAM" id="MobiDB-lite"/>
    </source>
</evidence>
<sequence length="392" mass="42429">MVGGVQRSRTDRTEQQRALGCPEGNGFDLHEPLFILEDHELGAITEESADASPDSASPTKLPSPAHLARELKELVKELSSSAQGELVTRPHPHILQLSHVMDGPMSERVKNDVYQLARRYSLRVKSKSVAARPSLQWEQVAPTIPHLQEEAEAPARGPGKRKPVLSLFNHEQPTAPEHSPPESGSARETSPRCVSLSPSAASPKTTAPGSWPSLRSPFDMETCNWPDMRELCSKYSSHDEALQAKGGRPRSLPEDMMEPPLSGRVGRCCSLKARRGPGGQGRSAPASGGPPPRGSDGEEALYVTTDLTLEDNRRVIVMEKGPRPSPALGMEATSRQGPSSPAGVEGQGQGQKFQESAENRPKEEGPRDPADPSQQGRVRSLRERFQALNSVG</sequence>
<dbReference type="Proteomes" id="UP001652581">
    <property type="component" value="Chromosome 35"/>
</dbReference>
<protein>
    <submittedName>
        <fullName evidence="3">LOW QUALITY PROTEIN: pleckstrin homology domain-containing family G member 3-like</fullName>
    </submittedName>
</protein>
<accession>A0ABM5CR02</accession>
<dbReference type="GeneID" id="140691415"/>
<organism evidence="2 3">
    <name type="scientific">Vicugna pacos</name>
    <name type="common">Alpaca</name>
    <name type="synonym">Lama pacos</name>
    <dbReference type="NCBI Taxonomy" id="30538"/>
    <lineage>
        <taxon>Eukaryota</taxon>
        <taxon>Metazoa</taxon>
        <taxon>Chordata</taxon>
        <taxon>Craniata</taxon>
        <taxon>Vertebrata</taxon>
        <taxon>Euteleostomi</taxon>
        <taxon>Mammalia</taxon>
        <taxon>Eutheria</taxon>
        <taxon>Laurasiatheria</taxon>
        <taxon>Artiodactyla</taxon>
        <taxon>Tylopoda</taxon>
        <taxon>Camelidae</taxon>
        <taxon>Vicugna</taxon>
    </lineage>
</organism>
<evidence type="ECO:0000313" key="2">
    <source>
        <dbReference type="Proteomes" id="UP001652581"/>
    </source>
</evidence>
<reference evidence="3" key="1">
    <citation type="submission" date="2025-08" db="UniProtKB">
        <authorList>
            <consortium name="RefSeq"/>
        </authorList>
    </citation>
    <scope>IDENTIFICATION</scope>
</reference>
<feature type="compositionally biased region" description="Basic and acidic residues" evidence="1">
    <location>
        <begin position="355"/>
        <end position="370"/>
    </location>
</feature>
<dbReference type="RefSeq" id="XP_072811084.1">
    <property type="nucleotide sequence ID" value="XM_072954983.1"/>
</dbReference>
<name>A0ABM5CR02_VICPA</name>
<feature type="region of interest" description="Disordered" evidence="1">
    <location>
        <begin position="240"/>
        <end position="392"/>
    </location>
</feature>
<dbReference type="PANTHER" id="PTHR45924">
    <property type="entry name" value="FI17866P1"/>
    <property type="match status" value="1"/>
</dbReference>
<dbReference type="PANTHER" id="PTHR45924:SF4">
    <property type="entry name" value="PLECKSTRIN HOMOLOGY DOMAIN-CONTAINING FAMILY G MEMBER 3"/>
    <property type="match status" value="1"/>
</dbReference>
<feature type="region of interest" description="Disordered" evidence="1">
    <location>
        <begin position="171"/>
        <end position="217"/>
    </location>
</feature>
<gene>
    <name evidence="3" type="primary">LOC140691415</name>
</gene>
<evidence type="ECO:0000313" key="3">
    <source>
        <dbReference type="RefSeq" id="XP_072811084.1"/>
    </source>
</evidence>
<proteinExistence type="predicted"/>
<feature type="compositionally biased region" description="Basic and acidic residues" evidence="1">
    <location>
        <begin position="310"/>
        <end position="322"/>
    </location>
</feature>
<keyword evidence="2" id="KW-1185">Reference proteome</keyword>
<feature type="region of interest" description="Disordered" evidence="1">
    <location>
        <begin position="1"/>
        <end position="27"/>
    </location>
</feature>